<feature type="transmembrane region" description="Helical" evidence="12">
    <location>
        <begin position="313"/>
        <end position="338"/>
    </location>
</feature>
<dbReference type="EMBL" id="CAIIXF020000010">
    <property type="protein sequence ID" value="CAH1797661.1"/>
    <property type="molecule type" value="Genomic_DNA"/>
</dbReference>
<feature type="transmembrane region" description="Helical" evidence="12">
    <location>
        <begin position="284"/>
        <end position="307"/>
    </location>
</feature>
<dbReference type="OrthoDB" id="6132759at2759"/>
<keyword evidence="10" id="KW-0739">Sodium transport</keyword>
<dbReference type="InterPro" id="IPR051163">
    <property type="entry name" value="Sodium:Solute_Symporter_SSF"/>
</dbReference>
<dbReference type="PANTHER" id="PTHR42985">
    <property type="entry name" value="SODIUM-COUPLED MONOCARBOXYLATE TRANSPORTER"/>
    <property type="match status" value="1"/>
</dbReference>
<dbReference type="AlphaFoldDB" id="A0A8S4PY06"/>
<evidence type="ECO:0000256" key="2">
    <source>
        <dbReference type="ARBA" id="ARBA00006434"/>
    </source>
</evidence>
<feature type="transmembrane region" description="Helical" evidence="12">
    <location>
        <begin position="59"/>
        <end position="78"/>
    </location>
</feature>
<protein>
    <recommendedName>
        <fullName evidence="15">Sodium-coupled monocarboxylate transporter 1</fullName>
    </recommendedName>
</protein>
<keyword evidence="4" id="KW-1003">Cell membrane</keyword>
<comment type="caution">
    <text evidence="13">The sequence shown here is derived from an EMBL/GenBank/DDBJ whole genome shotgun (WGS) entry which is preliminary data.</text>
</comment>
<evidence type="ECO:0000256" key="7">
    <source>
        <dbReference type="ARBA" id="ARBA00023053"/>
    </source>
</evidence>
<dbReference type="GO" id="GO:0006814">
    <property type="term" value="P:sodium ion transport"/>
    <property type="evidence" value="ECO:0007669"/>
    <property type="project" value="UniProtKB-KW"/>
</dbReference>
<evidence type="ECO:0000256" key="9">
    <source>
        <dbReference type="ARBA" id="ARBA00023136"/>
    </source>
</evidence>
<dbReference type="Pfam" id="PF00474">
    <property type="entry name" value="SSF"/>
    <property type="match status" value="1"/>
</dbReference>
<dbReference type="GO" id="GO:0015293">
    <property type="term" value="F:symporter activity"/>
    <property type="evidence" value="ECO:0007669"/>
    <property type="project" value="TreeGrafter"/>
</dbReference>
<keyword evidence="3" id="KW-0813">Transport</keyword>
<keyword evidence="9 12" id="KW-0472">Membrane</keyword>
<feature type="transmembrane region" description="Helical" evidence="12">
    <location>
        <begin position="345"/>
        <end position="368"/>
    </location>
</feature>
<dbReference type="InterPro" id="IPR038377">
    <property type="entry name" value="Na/Glc_symporter_sf"/>
</dbReference>
<keyword evidence="14" id="KW-1185">Reference proteome</keyword>
<evidence type="ECO:0008006" key="15">
    <source>
        <dbReference type="Google" id="ProtNLM"/>
    </source>
</evidence>
<dbReference type="InterPro" id="IPR001734">
    <property type="entry name" value="Na/solute_symporter"/>
</dbReference>
<evidence type="ECO:0000256" key="5">
    <source>
        <dbReference type="ARBA" id="ARBA00022692"/>
    </source>
</evidence>
<evidence type="ECO:0000256" key="4">
    <source>
        <dbReference type="ARBA" id="ARBA00022475"/>
    </source>
</evidence>
<evidence type="ECO:0000256" key="10">
    <source>
        <dbReference type="ARBA" id="ARBA00023201"/>
    </source>
</evidence>
<evidence type="ECO:0000313" key="13">
    <source>
        <dbReference type="EMBL" id="CAH1797661.1"/>
    </source>
</evidence>
<feature type="transmembrane region" description="Helical" evidence="12">
    <location>
        <begin position="450"/>
        <end position="472"/>
    </location>
</feature>
<evidence type="ECO:0000256" key="11">
    <source>
        <dbReference type="RuleBase" id="RU362091"/>
    </source>
</evidence>
<dbReference type="PANTHER" id="PTHR42985:SF2">
    <property type="entry name" value="SODIUM-DEPENDENT MULTIVITAMIN TRANSPORTER"/>
    <property type="match status" value="1"/>
</dbReference>
<dbReference type="Proteomes" id="UP000749559">
    <property type="component" value="Unassembled WGS sequence"/>
</dbReference>
<reference evidence="13" key="1">
    <citation type="submission" date="2022-03" db="EMBL/GenBank/DDBJ databases">
        <authorList>
            <person name="Martin C."/>
        </authorList>
    </citation>
    <scope>NUCLEOTIDE SEQUENCE</scope>
</reference>
<comment type="similarity">
    <text evidence="2 11">Belongs to the sodium:solute symporter (SSF) (TC 2.A.21) family.</text>
</comment>
<feature type="transmembrane region" description="Helical" evidence="12">
    <location>
        <begin position="179"/>
        <end position="206"/>
    </location>
</feature>
<gene>
    <name evidence="13" type="ORF">OFUS_LOCUS21900</name>
</gene>
<dbReference type="GO" id="GO:0005886">
    <property type="term" value="C:plasma membrane"/>
    <property type="evidence" value="ECO:0007669"/>
    <property type="project" value="UniProtKB-SubCell"/>
</dbReference>
<feature type="transmembrane region" description="Helical" evidence="12">
    <location>
        <begin position="85"/>
        <end position="108"/>
    </location>
</feature>
<evidence type="ECO:0000313" key="14">
    <source>
        <dbReference type="Proteomes" id="UP000749559"/>
    </source>
</evidence>
<name>A0A8S4PY06_OWEFU</name>
<sequence length="539" mass="58984">MYIPIYHRLRLTSVFEYLALRFNNKIRLLAVLIYSIQTLLFMSIQLYAASLTLAKASGIPFVGTVILNGLVCVVYTFLGGMKAVVWADVLQLSLIFCGCLAIVIQGSIRLGGIGRVFEIANEFGRIQFDEINPDPTTRHSVWGVVIGLGGYSVALHAANQQFVQRYLALKTKKRAQGALYLSLIHSAIILALSTLVGVVMFATYAYCDPIKLGHVNLADQMPAHLVMDLFGSLKGMPGLFIVTIAAAAMSTMSSGQNALAAVFLKDITKPIYEAIHKRNMTETFSTRITKCFSMVFGLAIIALAFLIELLKETVLTIGLKLISVLSGPLLGMFTLGILFPCANVWGVAAGFISSLGLLIWINAGVLIFNIRPNKLPTDISGCGNRAYDNTTSLDHYNTTPVDYFSTTSFDYFNTADSGLLDPSLYTTHTSAVDGATVGESGIFYLYRISYVWYTLTALIVTLVVGLPVSLIAEYVTGGYEVKDETTMWSKGCCELQKQDSESMANGSSTNVIAKTEHHQRTSDTYQIYNKGFDDECIRL</sequence>
<evidence type="ECO:0000256" key="3">
    <source>
        <dbReference type="ARBA" id="ARBA00022448"/>
    </source>
</evidence>
<comment type="subcellular location">
    <subcellularLocation>
        <location evidence="1">Cell membrane</location>
        <topology evidence="1">Multi-pass membrane protein</topology>
    </subcellularLocation>
</comment>
<feature type="transmembrane region" description="Helical" evidence="12">
    <location>
        <begin position="140"/>
        <end position="158"/>
    </location>
</feature>
<feature type="transmembrane region" description="Helical" evidence="12">
    <location>
        <begin position="239"/>
        <end position="264"/>
    </location>
</feature>
<evidence type="ECO:0000256" key="6">
    <source>
        <dbReference type="ARBA" id="ARBA00022989"/>
    </source>
</evidence>
<dbReference type="Gene3D" id="1.20.1730.10">
    <property type="entry name" value="Sodium/glucose cotransporter"/>
    <property type="match status" value="1"/>
</dbReference>
<keyword evidence="6 12" id="KW-1133">Transmembrane helix</keyword>
<feature type="transmembrane region" description="Helical" evidence="12">
    <location>
        <begin position="28"/>
        <end position="47"/>
    </location>
</feature>
<organism evidence="13 14">
    <name type="scientific">Owenia fusiformis</name>
    <name type="common">Polychaete worm</name>
    <dbReference type="NCBI Taxonomy" id="6347"/>
    <lineage>
        <taxon>Eukaryota</taxon>
        <taxon>Metazoa</taxon>
        <taxon>Spiralia</taxon>
        <taxon>Lophotrochozoa</taxon>
        <taxon>Annelida</taxon>
        <taxon>Polychaeta</taxon>
        <taxon>Sedentaria</taxon>
        <taxon>Canalipalpata</taxon>
        <taxon>Sabellida</taxon>
        <taxon>Oweniida</taxon>
        <taxon>Oweniidae</taxon>
        <taxon>Owenia</taxon>
    </lineage>
</organism>
<evidence type="ECO:0000256" key="8">
    <source>
        <dbReference type="ARBA" id="ARBA00023065"/>
    </source>
</evidence>
<dbReference type="NCBIfam" id="TIGR00813">
    <property type="entry name" value="sss"/>
    <property type="match status" value="1"/>
</dbReference>
<accession>A0A8S4PY06</accession>
<proteinExistence type="inferred from homology"/>
<keyword evidence="5 12" id="KW-0812">Transmembrane</keyword>
<dbReference type="PROSITE" id="PS50283">
    <property type="entry name" value="NA_SOLUT_SYMP_3"/>
    <property type="match status" value="1"/>
</dbReference>
<evidence type="ECO:0000256" key="12">
    <source>
        <dbReference type="SAM" id="Phobius"/>
    </source>
</evidence>
<keyword evidence="7" id="KW-0915">Sodium</keyword>
<evidence type="ECO:0000256" key="1">
    <source>
        <dbReference type="ARBA" id="ARBA00004651"/>
    </source>
</evidence>
<keyword evidence="8" id="KW-0406">Ion transport</keyword>